<keyword evidence="3" id="KW-0812">Transmembrane</keyword>
<sequence>MSNRFDSNLLNPLESDEFLPPISRWAKLTGMCLAATFGAAIGLSAVIKYNTTVDAMGMIRPASELQLVESATQGKVKSIDVKENQDIKAGDPIAKVDDLPLKNQKNNLKKQVDQLSSQLAQLGSQINQYRAKNPNSSNIWYLFRRYKNLEEQLNTTQSQYYQVSQMVDNAVVRTPVSGRILKLELQSIGQQIKTGQQVAQVLPANTEMLVKARVAVQDIARVQIGQNVQLRISAYPYPDYGILQGKITSISADAITPQSSGAEPASPYYEVTIEPEQSFLVKSDRYYPLQPGMEVTANIISKEETFLAFILRKARLTTNL</sequence>
<comment type="subcellular location">
    <subcellularLocation>
        <location evidence="1">Membrane</location>
        <topology evidence="1">Single-pass membrane protein</topology>
    </subcellularLocation>
</comment>
<evidence type="ECO:0000256" key="6">
    <source>
        <dbReference type="SAM" id="Coils"/>
    </source>
</evidence>
<comment type="similarity">
    <text evidence="2">Belongs to the membrane fusion protein (MFP) (TC 8.A.1) family.</text>
</comment>
<dbReference type="GO" id="GO:0016020">
    <property type="term" value="C:membrane"/>
    <property type="evidence" value="ECO:0007669"/>
    <property type="project" value="UniProtKB-SubCell"/>
</dbReference>
<evidence type="ECO:0000256" key="3">
    <source>
        <dbReference type="ARBA" id="ARBA00022692"/>
    </source>
</evidence>
<organism evidence="8 9">
    <name type="scientific">[Phormidium ambiguum] IAM M-71</name>
    <dbReference type="NCBI Taxonomy" id="454136"/>
    <lineage>
        <taxon>Bacteria</taxon>
        <taxon>Bacillati</taxon>
        <taxon>Cyanobacteriota</taxon>
        <taxon>Cyanophyceae</taxon>
        <taxon>Oscillatoriophycideae</taxon>
        <taxon>Aerosakkonematales</taxon>
        <taxon>Aerosakkonemataceae</taxon>
        <taxon>Floridanema</taxon>
    </lineage>
</organism>
<protein>
    <recommendedName>
        <fullName evidence="7">AprE-like beta-barrel domain-containing protein</fullName>
    </recommendedName>
</protein>
<evidence type="ECO:0000256" key="5">
    <source>
        <dbReference type="ARBA" id="ARBA00023136"/>
    </source>
</evidence>
<comment type="caution">
    <text evidence="8">The sequence shown here is derived from an EMBL/GenBank/DDBJ whole genome shotgun (WGS) entry which is preliminary data.</text>
</comment>
<dbReference type="Pfam" id="PF26002">
    <property type="entry name" value="Beta-barrel_AprE"/>
    <property type="match status" value="1"/>
</dbReference>
<dbReference type="InterPro" id="IPR058982">
    <property type="entry name" value="Beta-barrel_AprE"/>
</dbReference>
<dbReference type="RefSeq" id="WP_073592022.1">
    <property type="nucleotide sequence ID" value="NZ_MRCE01000003.1"/>
</dbReference>
<evidence type="ECO:0000256" key="2">
    <source>
        <dbReference type="ARBA" id="ARBA00009477"/>
    </source>
</evidence>
<keyword evidence="4" id="KW-1133">Transmembrane helix</keyword>
<name>A0A1U7IRG5_9CYAN</name>
<evidence type="ECO:0000256" key="1">
    <source>
        <dbReference type="ARBA" id="ARBA00004167"/>
    </source>
</evidence>
<dbReference type="InterPro" id="IPR022048">
    <property type="entry name" value="Envelope_fusion-like"/>
</dbReference>
<evidence type="ECO:0000313" key="9">
    <source>
        <dbReference type="Proteomes" id="UP000185860"/>
    </source>
</evidence>
<feature type="coiled-coil region" evidence="6">
    <location>
        <begin position="101"/>
        <end position="132"/>
    </location>
</feature>
<dbReference type="PANTHER" id="PTHR30386">
    <property type="entry name" value="MEMBRANE FUSION SUBUNIT OF EMRAB-TOLC MULTIDRUG EFFLUX PUMP"/>
    <property type="match status" value="1"/>
</dbReference>
<dbReference type="Proteomes" id="UP000185860">
    <property type="component" value="Unassembled WGS sequence"/>
</dbReference>
<dbReference type="AlphaFoldDB" id="A0A1U7IRG5"/>
<feature type="domain" description="AprE-like beta-barrel" evidence="7">
    <location>
        <begin position="208"/>
        <end position="300"/>
    </location>
</feature>
<dbReference type="Pfam" id="PF12259">
    <property type="entry name" value="Baculo_F"/>
    <property type="match status" value="1"/>
</dbReference>
<dbReference type="STRING" id="454136.NIES2119_03135"/>
<accession>A0A1U7IRG5</accession>
<dbReference type="InterPro" id="IPR050739">
    <property type="entry name" value="MFP"/>
</dbReference>
<dbReference type="PANTHER" id="PTHR30386:SF26">
    <property type="entry name" value="TRANSPORT PROTEIN COMB"/>
    <property type="match status" value="1"/>
</dbReference>
<dbReference type="OrthoDB" id="424142at2"/>
<dbReference type="Gene3D" id="2.40.50.100">
    <property type="match status" value="1"/>
</dbReference>
<evidence type="ECO:0000256" key="4">
    <source>
        <dbReference type="ARBA" id="ARBA00022989"/>
    </source>
</evidence>
<keyword evidence="6" id="KW-0175">Coiled coil</keyword>
<gene>
    <name evidence="8" type="ORF">NIES2119_03135</name>
</gene>
<evidence type="ECO:0000313" key="8">
    <source>
        <dbReference type="EMBL" id="OKH39960.1"/>
    </source>
</evidence>
<keyword evidence="5" id="KW-0472">Membrane</keyword>
<reference evidence="8 9" key="1">
    <citation type="submission" date="2016-11" db="EMBL/GenBank/DDBJ databases">
        <title>Draft Genome Sequences of Nine Cyanobacterial Strains from Diverse Habitats.</title>
        <authorList>
            <person name="Zhu T."/>
            <person name="Hou S."/>
            <person name="Lu X."/>
            <person name="Hess W.R."/>
        </authorList>
    </citation>
    <scope>NUCLEOTIDE SEQUENCE [LARGE SCALE GENOMIC DNA]</scope>
    <source>
        <strain evidence="8 9">IAM M-71</strain>
    </source>
</reference>
<dbReference type="Gene3D" id="2.40.30.170">
    <property type="match status" value="1"/>
</dbReference>
<evidence type="ECO:0000259" key="7">
    <source>
        <dbReference type="Pfam" id="PF26002"/>
    </source>
</evidence>
<dbReference type="EMBL" id="MRCE01000003">
    <property type="protein sequence ID" value="OKH39960.1"/>
    <property type="molecule type" value="Genomic_DNA"/>
</dbReference>
<proteinExistence type="inferred from homology"/>